<dbReference type="InterPro" id="IPR050109">
    <property type="entry name" value="HTH-type_TetR-like_transc_reg"/>
</dbReference>
<accession>A0A3M2HTV3</accession>
<evidence type="ECO:0000256" key="2">
    <source>
        <dbReference type="PROSITE-ProRule" id="PRU00335"/>
    </source>
</evidence>
<evidence type="ECO:0000256" key="1">
    <source>
        <dbReference type="ARBA" id="ARBA00023125"/>
    </source>
</evidence>
<dbReference type="PRINTS" id="PR00455">
    <property type="entry name" value="HTHTETR"/>
</dbReference>
<name>A0A3M2HTV3_9GAMM</name>
<sequence>MDPCRRRGGAMMMAAAGARHAHAWAQRDRILDAAQQCFAERGFHGASMAMIADTARISAGLIYRYFAGKSELIQGIVHRQMEWLEGEMKRMESTGGDAVCRIIESFRDGDCRTGADDQPVRRIEPALVLEIIAESGRDPVIAKAMASFDARIDDILESWLARPRAQGGFGVPAGQLRVRTVVLRALLDGLKMRQTREGEALDIDLLSAALQEALPGLMGTD</sequence>
<dbReference type="GO" id="GO:0000976">
    <property type="term" value="F:transcription cis-regulatory region binding"/>
    <property type="evidence" value="ECO:0007669"/>
    <property type="project" value="TreeGrafter"/>
</dbReference>
<dbReference type="PROSITE" id="PS50977">
    <property type="entry name" value="HTH_TETR_2"/>
    <property type="match status" value="1"/>
</dbReference>
<dbReference type="PANTHER" id="PTHR30055:SF226">
    <property type="entry name" value="HTH-TYPE TRANSCRIPTIONAL REGULATOR PKSA"/>
    <property type="match status" value="1"/>
</dbReference>
<dbReference type="AlphaFoldDB" id="A0A3M2HTV3"/>
<dbReference type="GO" id="GO:0003700">
    <property type="term" value="F:DNA-binding transcription factor activity"/>
    <property type="evidence" value="ECO:0007669"/>
    <property type="project" value="TreeGrafter"/>
</dbReference>
<dbReference type="InterPro" id="IPR036271">
    <property type="entry name" value="Tet_transcr_reg_TetR-rel_C_sf"/>
</dbReference>
<gene>
    <name evidence="4" type="ORF">EBB59_06415</name>
</gene>
<dbReference type="PANTHER" id="PTHR30055">
    <property type="entry name" value="HTH-TYPE TRANSCRIPTIONAL REGULATOR RUTR"/>
    <property type="match status" value="1"/>
</dbReference>
<proteinExistence type="predicted"/>
<dbReference type="InterPro" id="IPR023772">
    <property type="entry name" value="DNA-bd_HTH_TetR-type_CS"/>
</dbReference>
<organism evidence="4 5">
    <name type="scientific">Solilutibacter pythonis</name>
    <dbReference type="NCBI Taxonomy" id="2483112"/>
    <lineage>
        <taxon>Bacteria</taxon>
        <taxon>Pseudomonadati</taxon>
        <taxon>Pseudomonadota</taxon>
        <taxon>Gammaproteobacteria</taxon>
        <taxon>Lysobacterales</taxon>
        <taxon>Lysobacteraceae</taxon>
        <taxon>Solilutibacter</taxon>
    </lineage>
</organism>
<dbReference type="Pfam" id="PF00440">
    <property type="entry name" value="TetR_N"/>
    <property type="match status" value="1"/>
</dbReference>
<dbReference type="SUPFAM" id="SSF46689">
    <property type="entry name" value="Homeodomain-like"/>
    <property type="match status" value="1"/>
</dbReference>
<evidence type="ECO:0000313" key="4">
    <source>
        <dbReference type="EMBL" id="RMH93166.1"/>
    </source>
</evidence>
<dbReference type="Proteomes" id="UP000275012">
    <property type="component" value="Unassembled WGS sequence"/>
</dbReference>
<keyword evidence="1 2" id="KW-0238">DNA-binding</keyword>
<dbReference type="EMBL" id="RFLY01000007">
    <property type="protein sequence ID" value="RMH93166.1"/>
    <property type="molecule type" value="Genomic_DNA"/>
</dbReference>
<feature type="domain" description="HTH tetR-type" evidence="3">
    <location>
        <begin position="24"/>
        <end position="84"/>
    </location>
</feature>
<comment type="caution">
    <text evidence="4">The sequence shown here is derived from an EMBL/GenBank/DDBJ whole genome shotgun (WGS) entry which is preliminary data.</text>
</comment>
<dbReference type="InterPro" id="IPR009057">
    <property type="entry name" value="Homeodomain-like_sf"/>
</dbReference>
<dbReference type="Gene3D" id="1.10.357.10">
    <property type="entry name" value="Tetracycline Repressor, domain 2"/>
    <property type="match status" value="1"/>
</dbReference>
<reference evidence="4 5" key="1">
    <citation type="submission" date="2018-10" db="EMBL/GenBank/DDBJ databases">
        <title>Proposal of Lysobacter pythonis sp. nov. isolated from royal pythons (Python regius).</title>
        <authorList>
            <person name="Hans-Juergen B."/>
            <person name="Huptas C."/>
            <person name="Sandra B."/>
            <person name="Igor L."/>
            <person name="Joachim S."/>
            <person name="Siegfried S."/>
            <person name="Mareike W."/>
            <person name="Peter K."/>
        </authorList>
    </citation>
    <scope>NUCLEOTIDE SEQUENCE [LARGE SCALE GENOMIC DNA]</scope>
    <source>
        <strain evidence="4 5">4284/11</strain>
    </source>
</reference>
<feature type="DNA-binding region" description="H-T-H motif" evidence="2">
    <location>
        <begin position="47"/>
        <end position="66"/>
    </location>
</feature>
<protein>
    <submittedName>
        <fullName evidence="4">TetR/AcrR family transcriptional regulator</fullName>
    </submittedName>
</protein>
<evidence type="ECO:0000259" key="3">
    <source>
        <dbReference type="PROSITE" id="PS50977"/>
    </source>
</evidence>
<evidence type="ECO:0000313" key="5">
    <source>
        <dbReference type="Proteomes" id="UP000275012"/>
    </source>
</evidence>
<dbReference type="SUPFAM" id="SSF48498">
    <property type="entry name" value="Tetracyclin repressor-like, C-terminal domain"/>
    <property type="match status" value="1"/>
</dbReference>
<dbReference type="InterPro" id="IPR001647">
    <property type="entry name" value="HTH_TetR"/>
</dbReference>
<dbReference type="PROSITE" id="PS01081">
    <property type="entry name" value="HTH_TETR_1"/>
    <property type="match status" value="1"/>
</dbReference>
<keyword evidence="5" id="KW-1185">Reference proteome</keyword>